<dbReference type="PaxDb" id="273075-Ta0247"/>
<dbReference type="NCBIfam" id="TIGR01361">
    <property type="entry name" value="DAHP_synth_Bsub"/>
    <property type="match status" value="1"/>
</dbReference>
<dbReference type="PANTHER" id="PTHR43018">
    <property type="entry name" value="PHOSPHO-2-DEHYDRO-3-DEOXYHEPTONATE ALDOLASE"/>
    <property type="match status" value="1"/>
</dbReference>
<dbReference type="STRING" id="273075.gene:9571464"/>
<accession>Q9HLI1</accession>
<dbReference type="EnsemblBacteria" id="CAC11392">
    <property type="protein sequence ID" value="CAC11392"/>
    <property type="gene ID" value="CAC11392"/>
</dbReference>
<evidence type="ECO:0000259" key="2">
    <source>
        <dbReference type="Pfam" id="PF00793"/>
    </source>
</evidence>
<sequence length="285" mass="31545">MIKLYDNYVFISQEGGESGERLYSKKFREKSVVDVSGLRIGEGLVVAAGPCSVENEAMILDIARSVKAAGADMIRGGAFKPRTSPYSFQGLAEKGIEYLVEAREETGLPIVTEIMNPEYYRYFDRVDMLQVGSRNAQNFDLLRFLGKQKKPVLLKNGMGNTAREWLETAEYILSGGNGNVVLCYRGVRGIENSTRFTMNVGSIIYAKSETHLPICADPSHASGRRDFVESMALASVAAGADMLEIEVHNDPDNALSDSEQQIRPVDLKRIIEKARALKDLLSHEI</sequence>
<dbReference type="Proteomes" id="UP000001024">
    <property type="component" value="Chromosome"/>
</dbReference>
<dbReference type="InterPro" id="IPR013785">
    <property type="entry name" value="Aldolase_TIM"/>
</dbReference>
<dbReference type="GO" id="GO:0016832">
    <property type="term" value="F:aldehyde-lyase activity"/>
    <property type="evidence" value="ECO:0007669"/>
    <property type="project" value="InterPro"/>
</dbReference>
<dbReference type="NCBIfam" id="NF009239">
    <property type="entry name" value="PRK12595.1"/>
    <property type="match status" value="1"/>
</dbReference>
<evidence type="ECO:0000313" key="4">
    <source>
        <dbReference type="Proteomes" id="UP000001024"/>
    </source>
</evidence>
<dbReference type="InterPro" id="IPR006268">
    <property type="entry name" value="DAHP_syn_2"/>
</dbReference>
<gene>
    <name evidence="3" type="ordered locus">Ta0247</name>
</gene>
<dbReference type="GO" id="GO:0009073">
    <property type="term" value="P:aromatic amino acid family biosynthetic process"/>
    <property type="evidence" value="ECO:0007669"/>
    <property type="project" value="InterPro"/>
</dbReference>
<dbReference type="HOGENOM" id="CLU_062599_1_1_2"/>
<name>Q9HLI1_THEAC</name>
<keyword evidence="1" id="KW-0808">Transferase</keyword>
<dbReference type="NCBIfam" id="NF006421">
    <property type="entry name" value="PRK08673.1"/>
    <property type="match status" value="1"/>
</dbReference>
<dbReference type="FunCoup" id="Q9HLI1">
    <property type="interactions" value="70"/>
</dbReference>
<dbReference type="KEGG" id="tac:Ta0247"/>
<dbReference type="InParanoid" id="Q9HLI1"/>
<protein>
    <submittedName>
        <fullName evidence="3">Probable gene for 32.4kD protein (CcmA, required for carboxysome formation)</fullName>
    </submittedName>
</protein>
<organism evidence="3 4">
    <name type="scientific">Thermoplasma acidophilum (strain ATCC 25905 / DSM 1728 / JCM 9062 / NBRC 15155 / AMRC-C165)</name>
    <dbReference type="NCBI Taxonomy" id="273075"/>
    <lineage>
        <taxon>Archaea</taxon>
        <taxon>Methanobacteriati</taxon>
        <taxon>Thermoplasmatota</taxon>
        <taxon>Thermoplasmata</taxon>
        <taxon>Thermoplasmatales</taxon>
        <taxon>Thermoplasmataceae</taxon>
        <taxon>Thermoplasma</taxon>
    </lineage>
</organism>
<dbReference type="Gene3D" id="3.20.20.70">
    <property type="entry name" value="Aldolase class I"/>
    <property type="match status" value="1"/>
</dbReference>
<dbReference type="Pfam" id="PF00793">
    <property type="entry name" value="DAHP_synth_1"/>
    <property type="match status" value="1"/>
</dbReference>
<keyword evidence="4" id="KW-1185">Reference proteome</keyword>
<dbReference type="EMBL" id="AL445063">
    <property type="protein sequence ID" value="CAC11392.1"/>
    <property type="molecule type" value="Genomic_DNA"/>
</dbReference>
<dbReference type="GO" id="GO:0016740">
    <property type="term" value="F:transferase activity"/>
    <property type="evidence" value="ECO:0007669"/>
    <property type="project" value="UniProtKB-KW"/>
</dbReference>
<evidence type="ECO:0000313" key="3">
    <source>
        <dbReference type="EMBL" id="CAC11392.1"/>
    </source>
</evidence>
<dbReference type="AlphaFoldDB" id="Q9HLI1"/>
<dbReference type="InterPro" id="IPR052899">
    <property type="entry name" value="Class-I_DAHP_synthase"/>
</dbReference>
<dbReference type="eggNOG" id="arCOG01049">
    <property type="taxonomic scope" value="Archaea"/>
</dbReference>
<evidence type="ECO:0000256" key="1">
    <source>
        <dbReference type="ARBA" id="ARBA00022679"/>
    </source>
</evidence>
<dbReference type="InterPro" id="IPR006218">
    <property type="entry name" value="DAHP1/KDSA"/>
</dbReference>
<reference evidence="3 4" key="1">
    <citation type="journal article" date="2000" name="Nature">
        <title>The genome sequence of the thermoacidophilic scavenger Thermoplasma acidophilum.</title>
        <authorList>
            <person name="Ruepp A."/>
            <person name="Graml W."/>
            <person name="Santos-Martinez M.L."/>
            <person name="Koretke K.K."/>
            <person name="Volker C."/>
            <person name="Mewes H.W."/>
            <person name="Frishman D."/>
            <person name="Stocker S."/>
            <person name="Lupas A.N."/>
            <person name="Baumeister W."/>
        </authorList>
    </citation>
    <scope>NUCLEOTIDE SEQUENCE [LARGE SCALE GENOMIC DNA]</scope>
    <source>
        <strain evidence="4">ATCC 25905 / DSM 1728 / JCM 9062 / NBRC 15155 / AMRC-C165</strain>
    </source>
</reference>
<dbReference type="PANTHER" id="PTHR43018:SF2">
    <property type="entry name" value="PHOSPHO-2-DEHYDRO-3-DEOXYHEPTONATE ALDOLASE"/>
    <property type="match status" value="1"/>
</dbReference>
<dbReference type="SUPFAM" id="SSF51569">
    <property type="entry name" value="Aldolase"/>
    <property type="match status" value="1"/>
</dbReference>
<feature type="domain" description="DAHP synthetase I/KDSA" evidence="2">
    <location>
        <begin position="38"/>
        <end position="277"/>
    </location>
</feature>
<proteinExistence type="predicted"/>